<proteinExistence type="predicted"/>
<comment type="subcellular location">
    <subcellularLocation>
        <location evidence="1">Cell envelope</location>
    </subcellularLocation>
</comment>
<dbReference type="Pfam" id="PF07940">
    <property type="entry name" value="Hepar_II_III_C"/>
    <property type="match status" value="1"/>
</dbReference>
<dbReference type="Gene3D" id="2.70.98.70">
    <property type="match status" value="1"/>
</dbReference>
<dbReference type="PROSITE" id="PS51257">
    <property type="entry name" value="PROKAR_LIPOPROTEIN"/>
    <property type="match status" value="1"/>
</dbReference>
<evidence type="ECO:0000313" key="4">
    <source>
        <dbReference type="EMBL" id="MDI6449519.1"/>
    </source>
</evidence>
<keyword evidence="2" id="KW-0472">Membrane</keyword>
<gene>
    <name evidence="4" type="ORF">QJ522_10740</name>
</gene>
<accession>A0AAW6TZ42</accession>
<name>A0AAW6TZ42_9BACT</name>
<keyword evidence="5" id="KW-1185">Reference proteome</keyword>
<reference evidence="4" key="1">
    <citation type="submission" date="2023-05" db="EMBL/GenBank/DDBJ databases">
        <title>Anaerotaeda fermentans gen. nov., sp. nov., a novel anaerobic planctomycete of the new family within the order Sedimentisphaerales isolated from Taman Peninsula, Russia.</title>
        <authorList>
            <person name="Khomyakova M.A."/>
            <person name="Merkel A.Y."/>
            <person name="Slobodkin A.I."/>
        </authorList>
    </citation>
    <scope>NUCLEOTIDE SEQUENCE</scope>
    <source>
        <strain evidence="4">M17dextr</strain>
    </source>
</reference>
<dbReference type="Proteomes" id="UP001431776">
    <property type="component" value="Unassembled WGS sequence"/>
</dbReference>
<dbReference type="Gene3D" id="1.50.10.100">
    <property type="entry name" value="Chondroitin AC/alginate lyase"/>
    <property type="match status" value="1"/>
</dbReference>
<sequence length="834" mass="94666">MNERSGDKPCVAAYFLRVPLIVRIVAVFVVVSACVATAAEGTERALAVPRGSLAGQTRTHPCLFVHPSLIADILRKTEDLAAIDRYVAAMYHRNTSNPLDVASIRRETEVLIDENHLEIERFRTYSMYIGINSYFNKNRLSTAYGRQYIQAILDQPVDFPRGVVTGRYPHGMEAHDGPPRGKLFALGALYDWLHADLDDNIKRAMRERILGLLDYIETTWRFYSEPLYSGGHSRLAHVHALVALLAIRDEIPSDEAGRRDRYQHYFDLIVRNWTQGYNPLQDWISIDGGYHMGWAYGTSYTCMTPYLAWEFATDEPSWFGDAQRNRVYWYLYGLRHDKTQSSHRSMGYYDPYPYSGDVWAAVYTNDFQGLGVLACALLFDNPHAKWLFNRLDDSSVSYWELLYRHFDEDEGDAPSELPLSRHFRHAGYVIMRDSWDFNENVLVTFKSTSFFSVNHHHRDQNAFTIFYKGPLAIDSGAYGACGGYGSEHWWNYYTRSVAHNTILVYDPDERFTLWGETYSNDGGQLLVVGKTNPQTLDDVREGGTNHLIGIDRFEDHGDYTYARGDATRSYSPHKMDRFTRSLVYLRAHSYVWPVILVYDDVQTTAPRFRTTYLLHSIREPAVENNRVTITIDDGADAANESRLFQETLLPSDAQIVKIGGAENGQAFFVADDGFGNPYNYDDQVNSSSTEYQRALREAGQWRVEVSARVQQRQSRFLNVLSVTDGADQYHPAQATYVGSTGVEGCVVQDNDGIQKTLVLFARQDGPLDEEISLSGVPSFNRLLVVGLPGELEYNVHVAGSALHLVQRQGGPFRSSVQGTLYFRVSALPSSVHME</sequence>
<dbReference type="GO" id="GO:0030313">
    <property type="term" value="C:cell envelope"/>
    <property type="evidence" value="ECO:0007669"/>
    <property type="project" value="UniProtKB-SubCell"/>
</dbReference>
<dbReference type="GO" id="GO:0016829">
    <property type="term" value="F:lyase activity"/>
    <property type="evidence" value="ECO:0007669"/>
    <property type="project" value="InterPro"/>
</dbReference>
<evidence type="ECO:0000256" key="1">
    <source>
        <dbReference type="ARBA" id="ARBA00004196"/>
    </source>
</evidence>
<feature type="transmembrane region" description="Helical" evidence="2">
    <location>
        <begin position="20"/>
        <end position="39"/>
    </location>
</feature>
<dbReference type="InterPro" id="IPR012480">
    <property type="entry name" value="Hepar_II_III_C"/>
</dbReference>
<comment type="caution">
    <text evidence="4">The sequence shown here is derived from an EMBL/GenBank/DDBJ whole genome shotgun (WGS) entry which is preliminary data.</text>
</comment>
<dbReference type="InterPro" id="IPR008929">
    <property type="entry name" value="Chondroitin_lyas"/>
</dbReference>
<organism evidence="4 5">
    <name type="scientific">Anaerobaca lacustris</name>
    <dbReference type="NCBI Taxonomy" id="3044600"/>
    <lineage>
        <taxon>Bacteria</taxon>
        <taxon>Pseudomonadati</taxon>
        <taxon>Planctomycetota</taxon>
        <taxon>Phycisphaerae</taxon>
        <taxon>Sedimentisphaerales</taxon>
        <taxon>Anaerobacaceae</taxon>
        <taxon>Anaerobaca</taxon>
    </lineage>
</organism>
<feature type="domain" description="Heparinase II/III-like C-terminal" evidence="3">
    <location>
        <begin position="419"/>
        <end position="633"/>
    </location>
</feature>
<keyword evidence="2" id="KW-1133">Transmembrane helix</keyword>
<dbReference type="EMBL" id="JASCXX010000011">
    <property type="protein sequence ID" value="MDI6449519.1"/>
    <property type="molecule type" value="Genomic_DNA"/>
</dbReference>
<evidence type="ECO:0000259" key="3">
    <source>
        <dbReference type="Pfam" id="PF07940"/>
    </source>
</evidence>
<evidence type="ECO:0000256" key="2">
    <source>
        <dbReference type="SAM" id="Phobius"/>
    </source>
</evidence>
<protein>
    <submittedName>
        <fullName evidence="4">Heparinase II/III family protein</fullName>
    </submittedName>
</protein>
<dbReference type="RefSeq" id="WP_349244928.1">
    <property type="nucleotide sequence ID" value="NZ_JASCXX010000011.1"/>
</dbReference>
<evidence type="ECO:0000313" key="5">
    <source>
        <dbReference type="Proteomes" id="UP001431776"/>
    </source>
</evidence>
<dbReference type="AlphaFoldDB" id="A0AAW6TZ42"/>
<keyword evidence="2" id="KW-0812">Transmembrane</keyword>